<dbReference type="STRING" id="452637.Oter_2517"/>
<dbReference type="Pfam" id="PF04367">
    <property type="entry name" value="DUF502"/>
    <property type="match status" value="1"/>
</dbReference>
<name>B1ZT10_OPITP</name>
<gene>
    <name evidence="2" type="ordered locus">Oter_2517</name>
</gene>
<accession>B1ZT10</accession>
<evidence type="ECO:0008006" key="4">
    <source>
        <dbReference type="Google" id="ProtNLM"/>
    </source>
</evidence>
<dbReference type="AlphaFoldDB" id="B1ZT10"/>
<dbReference type="KEGG" id="ote:Oter_2517"/>
<proteinExistence type="predicted"/>
<sequence length="219" mass="24336">MSDRSTSKIVTFRTAFFSGLLLLAPLVVTVWAFSKIIDLVGGTFRPLYEHYLPNSLQRIPFFWDLLATIAVLLLVTILGYLSNYVFGKFFLSVIERFIRRIPGIGTVYNSVKQIVATFGTQNKNLFNKVVLVQFPREGLWSIGFLTNKQQAEPQANLGREAWTVFVPTTPNPTSGFLIIVPREHVVELEMSVGDGMKLIISGGAVVPPWPAPVPALPAK</sequence>
<feature type="transmembrane region" description="Helical" evidence="1">
    <location>
        <begin position="61"/>
        <end position="81"/>
    </location>
</feature>
<evidence type="ECO:0000256" key="1">
    <source>
        <dbReference type="SAM" id="Phobius"/>
    </source>
</evidence>
<dbReference type="InterPro" id="IPR007462">
    <property type="entry name" value="COV1-like"/>
</dbReference>
<dbReference type="PANTHER" id="PTHR31876">
    <property type="entry name" value="COV-LIKE PROTEIN 1"/>
    <property type="match status" value="1"/>
</dbReference>
<dbReference type="EMBL" id="CP001032">
    <property type="protein sequence ID" value="ACB75799.1"/>
    <property type="molecule type" value="Genomic_DNA"/>
</dbReference>
<organism evidence="2 3">
    <name type="scientific">Opitutus terrae (strain DSM 11246 / JCM 15787 / PB90-1)</name>
    <dbReference type="NCBI Taxonomy" id="452637"/>
    <lineage>
        <taxon>Bacteria</taxon>
        <taxon>Pseudomonadati</taxon>
        <taxon>Verrucomicrobiota</taxon>
        <taxon>Opitutia</taxon>
        <taxon>Opitutales</taxon>
        <taxon>Opitutaceae</taxon>
        <taxon>Opitutus</taxon>
    </lineage>
</organism>
<keyword evidence="3" id="KW-1185">Reference proteome</keyword>
<evidence type="ECO:0000313" key="2">
    <source>
        <dbReference type="EMBL" id="ACB75799.1"/>
    </source>
</evidence>
<evidence type="ECO:0000313" key="3">
    <source>
        <dbReference type="Proteomes" id="UP000007013"/>
    </source>
</evidence>
<keyword evidence="1" id="KW-1133">Transmembrane helix</keyword>
<dbReference type="Proteomes" id="UP000007013">
    <property type="component" value="Chromosome"/>
</dbReference>
<dbReference type="OrthoDB" id="9780267at2"/>
<dbReference type="RefSeq" id="WP_012375334.1">
    <property type="nucleotide sequence ID" value="NC_010571.1"/>
</dbReference>
<reference evidence="2 3" key="1">
    <citation type="journal article" date="2011" name="J. Bacteriol.">
        <title>Genome sequence of the verrucomicrobium Opitutus terrae PB90-1, an abundant inhabitant of rice paddy soil ecosystems.</title>
        <authorList>
            <person name="van Passel M.W."/>
            <person name="Kant R."/>
            <person name="Palva A."/>
            <person name="Copeland A."/>
            <person name="Lucas S."/>
            <person name="Lapidus A."/>
            <person name="Glavina del Rio T."/>
            <person name="Pitluck S."/>
            <person name="Goltsman E."/>
            <person name="Clum A."/>
            <person name="Sun H."/>
            <person name="Schmutz J."/>
            <person name="Larimer F.W."/>
            <person name="Land M.L."/>
            <person name="Hauser L."/>
            <person name="Kyrpides N."/>
            <person name="Mikhailova N."/>
            <person name="Richardson P.P."/>
            <person name="Janssen P.H."/>
            <person name="de Vos W.M."/>
            <person name="Smidt H."/>
        </authorList>
    </citation>
    <scope>NUCLEOTIDE SEQUENCE [LARGE SCALE GENOMIC DNA]</scope>
    <source>
        <strain evidence="3">DSM 11246 / JCM 15787 / PB90-1</strain>
    </source>
</reference>
<feature type="transmembrane region" description="Helical" evidence="1">
    <location>
        <begin position="12"/>
        <end position="33"/>
    </location>
</feature>
<protein>
    <recommendedName>
        <fullName evidence="4">DUF502 domain-containing protein</fullName>
    </recommendedName>
</protein>
<dbReference type="eggNOG" id="COG2928">
    <property type="taxonomic scope" value="Bacteria"/>
</dbReference>
<keyword evidence="1" id="KW-0812">Transmembrane</keyword>
<keyword evidence="1" id="KW-0472">Membrane</keyword>
<dbReference type="PANTHER" id="PTHR31876:SF26">
    <property type="entry name" value="PROTEIN LIKE COV 2"/>
    <property type="match status" value="1"/>
</dbReference>
<dbReference type="HOGENOM" id="CLU_068050_1_1_0"/>